<evidence type="ECO:0000256" key="13">
    <source>
        <dbReference type="ARBA" id="ARBA00023180"/>
    </source>
</evidence>
<accession>A0A401S8D9</accession>
<dbReference type="GO" id="GO:0005640">
    <property type="term" value="C:nuclear outer membrane"/>
    <property type="evidence" value="ECO:0007669"/>
    <property type="project" value="UniProtKB-SubCell"/>
</dbReference>
<protein>
    <recommendedName>
        <fullName evidence="26">Solute carrier family 22 member 3</fullName>
    </recommendedName>
    <alternativeName>
        <fullName evidence="27">Organic cation transporter 3</fullName>
    </alternativeName>
</protein>
<dbReference type="OrthoDB" id="5141738at2759"/>
<dbReference type="EMBL" id="BEZZ01000133">
    <property type="protein sequence ID" value="GCC26662.1"/>
    <property type="molecule type" value="Genomic_DNA"/>
</dbReference>
<evidence type="ECO:0000256" key="7">
    <source>
        <dbReference type="ARBA" id="ARBA00022475"/>
    </source>
</evidence>
<keyword evidence="14" id="KW-0539">Nucleus</keyword>
<dbReference type="Pfam" id="PF00083">
    <property type="entry name" value="Sugar_tr"/>
    <property type="match status" value="1"/>
</dbReference>
<comment type="catalytic activity">
    <reaction evidence="22">
        <text>guanidine(out) = guanidine(in)</text>
        <dbReference type="Rhea" id="RHEA:73883"/>
        <dbReference type="ChEBI" id="CHEBI:30087"/>
    </reaction>
</comment>
<evidence type="ECO:0000256" key="9">
    <source>
        <dbReference type="ARBA" id="ARBA00022989"/>
    </source>
</evidence>
<evidence type="ECO:0000313" key="30">
    <source>
        <dbReference type="EMBL" id="GCC26662.1"/>
    </source>
</evidence>
<dbReference type="GO" id="GO:0031966">
    <property type="term" value="C:mitochondrial membrane"/>
    <property type="evidence" value="ECO:0007669"/>
    <property type="project" value="UniProtKB-SubCell"/>
</dbReference>
<evidence type="ECO:0000256" key="19">
    <source>
        <dbReference type="ARBA" id="ARBA00036483"/>
    </source>
</evidence>
<dbReference type="GO" id="GO:0006811">
    <property type="term" value="P:monoatomic ion transport"/>
    <property type="evidence" value="ECO:0007669"/>
    <property type="project" value="UniProtKB-KW"/>
</dbReference>
<feature type="transmembrane region" description="Helical" evidence="28">
    <location>
        <begin position="264"/>
        <end position="282"/>
    </location>
</feature>
<feature type="transmembrane region" description="Helical" evidence="28">
    <location>
        <begin position="404"/>
        <end position="423"/>
    </location>
</feature>
<dbReference type="InterPro" id="IPR020846">
    <property type="entry name" value="MFS_dom"/>
</dbReference>
<evidence type="ECO:0000256" key="11">
    <source>
        <dbReference type="ARBA" id="ARBA00023128"/>
    </source>
</evidence>
<dbReference type="GO" id="GO:0015874">
    <property type="term" value="P:norepinephrine transport"/>
    <property type="evidence" value="ECO:0007669"/>
    <property type="project" value="UniProtKB-ARBA"/>
</dbReference>
<feature type="transmembrane region" description="Helical" evidence="28">
    <location>
        <begin position="177"/>
        <end position="195"/>
    </location>
</feature>
<gene>
    <name evidence="30" type="ORF">chiPu_0005080</name>
</gene>
<evidence type="ECO:0000256" key="5">
    <source>
        <dbReference type="ARBA" id="ARBA00009203"/>
    </source>
</evidence>
<comment type="catalytic activity">
    <reaction evidence="25">
        <text>histamine(out) = histamine(in)</text>
        <dbReference type="Rhea" id="RHEA:73879"/>
        <dbReference type="ChEBI" id="CHEBI:58432"/>
    </reaction>
</comment>
<keyword evidence="8 28" id="KW-0812">Transmembrane</keyword>
<comment type="catalytic activity">
    <reaction evidence="15">
        <text>agmatine(out) = agmatine(in)</text>
        <dbReference type="Rhea" id="RHEA:72131"/>
        <dbReference type="ChEBI" id="CHEBI:58145"/>
    </reaction>
</comment>
<comment type="catalytic activity">
    <reaction evidence="18">
        <text>serotonin(out) = serotonin(in)</text>
        <dbReference type="Rhea" id="RHEA:73867"/>
        <dbReference type="ChEBI" id="CHEBI:350546"/>
    </reaction>
</comment>
<dbReference type="PROSITE" id="PS00216">
    <property type="entry name" value="SUGAR_TRANSPORT_1"/>
    <property type="match status" value="2"/>
</dbReference>
<dbReference type="GO" id="GO:0016324">
    <property type="term" value="C:apical plasma membrane"/>
    <property type="evidence" value="ECO:0007669"/>
    <property type="project" value="UniProtKB-SubCell"/>
</dbReference>
<feature type="transmembrane region" description="Helical" evidence="28">
    <location>
        <begin position="348"/>
        <end position="369"/>
    </location>
</feature>
<dbReference type="GO" id="GO:0008504">
    <property type="term" value="F:monoamine transmembrane transporter activity"/>
    <property type="evidence" value="ECO:0007669"/>
    <property type="project" value="UniProtKB-ARBA"/>
</dbReference>
<comment type="catalytic activity">
    <reaction evidence="17">
        <text>L-histidyl-L-proline diketopiperazine(in) = L-histidyl-L-proline diketopiperazine(out)</text>
        <dbReference type="Rhea" id="RHEA:74787"/>
        <dbReference type="ChEBI" id="CHEBI:90039"/>
    </reaction>
</comment>
<keyword evidence="9 28" id="KW-1133">Transmembrane helix</keyword>
<dbReference type="AlphaFoldDB" id="A0A401S8D9"/>
<comment type="catalytic activity">
    <reaction evidence="19">
        <text>dopamine(out) = dopamine(in)</text>
        <dbReference type="Rhea" id="RHEA:73863"/>
        <dbReference type="ChEBI" id="CHEBI:59905"/>
    </reaction>
</comment>
<dbReference type="Proteomes" id="UP000287033">
    <property type="component" value="Unassembled WGS sequence"/>
</dbReference>
<evidence type="ECO:0000313" key="31">
    <source>
        <dbReference type="Proteomes" id="UP000287033"/>
    </source>
</evidence>
<dbReference type="GO" id="GO:0015651">
    <property type="term" value="F:quaternary ammonium group transmembrane transporter activity"/>
    <property type="evidence" value="ECO:0007669"/>
    <property type="project" value="UniProtKB-ARBA"/>
</dbReference>
<dbReference type="FunFam" id="1.20.1250.20:FF:000165">
    <property type="entry name" value="Solute carrier family 22 member 3"/>
    <property type="match status" value="1"/>
</dbReference>
<dbReference type="NCBIfam" id="TIGR00898">
    <property type="entry name" value="2A0119"/>
    <property type="match status" value="1"/>
</dbReference>
<evidence type="ECO:0000256" key="21">
    <source>
        <dbReference type="ARBA" id="ARBA00036661"/>
    </source>
</evidence>
<evidence type="ECO:0000256" key="17">
    <source>
        <dbReference type="ARBA" id="ARBA00035901"/>
    </source>
</evidence>
<dbReference type="STRING" id="137246.A0A401S8D9"/>
<proteinExistence type="inferred from homology"/>
<dbReference type="GO" id="GO:0005326">
    <property type="term" value="F:neurotransmitter transmembrane transporter activity"/>
    <property type="evidence" value="ECO:0007669"/>
    <property type="project" value="UniProtKB-ARBA"/>
</dbReference>
<dbReference type="GO" id="GO:0015872">
    <property type="term" value="P:dopamine transport"/>
    <property type="evidence" value="ECO:0007669"/>
    <property type="project" value="UniProtKB-ARBA"/>
</dbReference>
<reference evidence="30 31" key="1">
    <citation type="journal article" date="2018" name="Nat. Ecol. Evol.">
        <title>Shark genomes provide insights into elasmobranch evolution and the origin of vertebrates.</title>
        <authorList>
            <person name="Hara Y"/>
            <person name="Yamaguchi K"/>
            <person name="Onimaru K"/>
            <person name="Kadota M"/>
            <person name="Koyanagi M"/>
            <person name="Keeley SD"/>
            <person name="Tatsumi K"/>
            <person name="Tanaka K"/>
            <person name="Motone F"/>
            <person name="Kageyama Y"/>
            <person name="Nozu R"/>
            <person name="Adachi N"/>
            <person name="Nishimura O"/>
            <person name="Nakagawa R"/>
            <person name="Tanegashima C"/>
            <person name="Kiyatake I"/>
            <person name="Matsumoto R"/>
            <person name="Murakumo K"/>
            <person name="Nishida K"/>
            <person name="Terakita A"/>
            <person name="Kuratani S"/>
            <person name="Sato K"/>
            <person name="Hyodo S Kuraku.S."/>
        </authorList>
    </citation>
    <scope>NUCLEOTIDE SEQUENCE [LARGE SCALE GENOMIC DNA]</scope>
</reference>
<evidence type="ECO:0000256" key="24">
    <source>
        <dbReference type="ARBA" id="ARBA00036998"/>
    </source>
</evidence>
<evidence type="ECO:0000256" key="28">
    <source>
        <dbReference type="SAM" id="Phobius"/>
    </source>
</evidence>
<evidence type="ECO:0000256" key="1">
    <source>
        <dbReference type="ARBA" id="ARBA00004325"/>
    </source>
</evidence>
<dbReference type="GO" id="GO:0016323">
    <property type="term" value="C:basolateral plasma membrane"/>
    <property type="evidence" value="ECO:0007669"/>
    <property type="project" value="UniProtKB-SubCell"/>
</dbReference>
<dbReference type="SUPFAM" id="SSF103473">
    <property type="entry name" value="MFS general substrate transporter"/>
    <property type="match status" value="1"/>
</dbReference>
<evidence type="ECO:0000256" key="15">
    <source>
        <dbReference type="ARBA" id="ARBA00035884"/>
    </source>
</evidence>
<evidence type="ECO:0000256" key="3">
    <source>
        <dbReference type="ARBA" id="ARBA00004554"/>
    </source>
</evidence>
<comment type="catalytic activity">
    <reaction evidence="20">
        <text>spermidine(in) = spermidine(out)</text>
        <dbReference type="Rhea" id="RHEA:35039"/>
        <dbReference type="ChEBI" id="CHEBI:57834"/>
    </reaction>
</comment>
<dbReference type="GO" id="GO:0006837">
    <property type="term" value="P:serotonin transport"/>
    <property type="evidence" value="ECO:0007669"/>
    <property type="project" value="UniProtKB-ARBA"/>
</dbReference>
<organism evidence="30 31">
    <name type="scientific">Chiloscyllium punctatum</name>
    <name type="common">Brownbanded bambooshark</name>
    <name type="synonym">Hemiscyllium punctatum</name>
    <dbReference type="NCBI Taxonomy" id="137246"/>
    <lineage>
        <taxon>Eukaryota</taxon>
        <taxon>Metazoa</taxon>
        <taxon>Chordata</taxon>
        <taxon>Craniata</taxon>
        <taxon>Vertebrata</taxon>
        <taxon>Chondrichthyes</taxon>
        <taxon>Elasmobranchii</taxon>
        <taxon>Galeomorphii</taxon>
        <taxon>Galeoidea</taxon>
        <taxon>Orectolobiformes</taxon>
        <taxon>Hemiscylliidae</taxon>
        <taxon>Chiloscyllium</taxon>
    </lineage>
</organism>
<feature type="transmembrane region" description="Helical" evidence="28">
    <location>
        <begin position="20"/>
        <end position="44"/>
    </location>
</feature>
<dbReference type="InterPro" id="IPR004749">
    <property type="entry name" value="Orgcat_transp/SVOP"/>
</dbReference>
<feature type="transmembrane region" description="Helical" evidence="28">
    <location>
        <begin position="464"/>
        <end position="484"/>
    </location>
</feature>
<keyword evidence="11" id="KW-0496">Mitochondrion</keyword>
<evidence type="ECO:0000256" key="12">
    <source>
        <dbReference type="ARBA" id="ARBA00023136"/>
    </source>
</evidence>
<keyword evidence="7" id="KW-1003">Cell membrane</keyword>
<name>A0A401S8D9_CHIPU</name>
<evidence type="ECO:0000256" key="10">
    <source>
        <dbReference type="ARBA" id="ARBA00023065"/>
    </source>
</evidence>
<comment type="catalytic activity">
    <reaction evidence="16">
        <text>(R)-adrenaline(out) = (R)-adrenaline(in)</text>
        <dbReference type="Rhea" id="RHEA:73875"/>
        <dbReference type="ChEBI" id="CHEBI:71406"/>
    </reaction>
</comment>
<comment type="caution">
    <text evidence="30">The sequence shown here is derived from an EMBL/GenBank/DDBJ whole genome shotgun (WGS) entry which is preliminary data.</text>
</comment>
<keyword evidence="6" id="KW-0813">Transport</keyword>
<evidence type="ECO:0000256" key="22">
    <source>
        <dbReference type="ARBA" id="ARBA00036754"/>
    </source>
</evidence>
<comment type="similarity">
    <text evidence="5">Belongs to the major facilitator (TC 2.A.1) superfamily. Organic cation transporter (TC 2.A.1.19) family.</text>
</comment>
<keyword evidence="12 28" id="KW-0472">Membrane</keyword>
<feature type="domain" description="Major facilitator superfamily (MFS) profile" evidence="29">
    <location>
        <begin position="26"/>
        <end position="518"/>
    </location>
</feature>
<dbReference type="InterPro" id="IPR005828">
    <property type="entry name" value="MFS_sugar_transport-like"/>
</dbReference>
<keyword evidence="31" id="KW-1185">Reference proteome</keyword>
<feature type="transmembrane region" description="Helical" evidence="28">
    <location>
        <begin position="375"/>
        <end position="397"/>
    </location>
</feature>
<comment type="catalytic activity">
    <reaction evidence="23">
        <text>(R)-noradrenaline(out) = (R)-noradrenaline(in)</text>
        <dbReference type="Rhea" id="RHEA:73871"/>
        <dbReference type="ChEBI" id="CHEBI:72587"/>
    </reaction>
</comment>
<feature type="transmembrane region" description="Helical" evidence="28">
    <location>
        <begin position="201"/>
        <end position="224"/>
    </location>
</feature>
<comment type="catalytic activity">
    <reaction evidence="21">
        <text>(R)-salsolinol(in) = (R)-salsolinol(out)</text>
        <dbReference type="Rhea" id="RHEA:74791"/>
        <dbReference type="ChEBI" id="CHEBI:194082"/>
    </reaction>
</comment>
<evidence type="ECO:0000256" key="26">
    <source>
        <dbReference type="ARBA" id="ARBA00072456"/>
    </source>
</evidence>
<dbReference type="PROSITE" id="PS50850">
    <property type="entry name" value="MFS"/>
    <property type="match status" value="1"/>
</dbReference>
<evidence type="ECO:0000256" key="27">
    <source>
        <dbReference type="ARBA" id="ARBA00079877"/>
    </source>
</evidence>
<sequence>MATFDDVLIQIGGFGQYQKVIFFLIYLSSMMFSHLYFGFVFLAVTPDHWCRSPGATELRDKCNWSLEQEKNYTLPVGQSGSSSYSQCEKYDIDWNSSSGSCENPLLFVQNGSQDLPRTTCQDGWVFENGSFPSIVTEFELVCADAWKVDLTQACLNVGFMFGTMIMGYAADIFGRKLCFLFATFVTTVSGLLLAFSPNYTWFVIFRTLQGLFSRGGWLCGYVLITELVVSDYRRTAGILNQVSFSFGIMLLPAIAYFLPAWRNLQLAITIPNFLFLTYYWLVPESPRWMFSQKKDEEAMKILQQVAKRNGHTFSMKAEAITIEKNDEKMNRPSIIELVRTPQMRKHTLILMVNWFTSALVYQGLVMRLGTLGGNIYLDFFISGAVEIPASIIIILVIERIGRRLPFAAGGLVAGGSCLIVVFIPENLTWLKTAVACLGRLGITVALEMVCFVNMELYPTFLRNFAVAACGVLCDIGGVVSPFIVYRLAAIWIEMPLVVFGVTGLIAGVLVLLLPETKGVPLPDTIEDAENIRRWKTSSLKAHYQQIVQHSMETHNTKDTDAVKIALNS</sequence>
<keyword evidence="13" id="KW-0325">Glycoprotein</keyword>
<evidence type="ECO:0000256" key="4">
    <source>
        <dbReference type="ARBA" id="ARBA00004649"/>
    </source>
</evidence>
<dbReference type="GO" id="GO:0051608">
    <property type="term" value="P:histamine transport"/>
    <property type="evidence" value="ECO:0007669"/>
    <property type="project" value="UniProtKB-ARBA"/>
</dbReference>
<comment type="subcellular location">
    <subcellularLocation>
        <location evidence="2">Apical cell membrane</location>
        <topology evidence="2">Multi-pass membrane protein</topology>
    </subcellularLocation>
    <subcellularLocation>
        <location evidence="3">Basolateral cell membrane</location>
        <topology evidence="3">Multi-pass membrane protein</topology>
    </subcellularLocation>
    <subcellularLocation>
        <location evidence="1">Mitochondrion membrane</location>
    </subcellularLocation>
    <subcellularLocation>
        <location evidence="4">Nucleus outer membrane</location>
    </subcellularLocation>
</comment>
<evidence type="ECO:0000256" key="6">
    <source>
        <dbReference type="ARBA" id="ARBA00022448"/>
    </source>
</evidence>
<keyword evidence="10" id="KW-0406">Ion transport</keyword>
<feature type="transmembrane region" description="Helical" evidence="28">
    <location>
        <begin position="429"/>
        <end position="452"/>
    </location>
</feature>
<dbReference type="InterPro" id="IPR036259">
    <property type="entry name" value="MFS_trans_sf"/>
</dbReference>
<dbReference type="OMA" id="CFLAYYW"/>
<evidence type="ECO:0000259" key="29">
    <source>
        <dbReference type="PROSITE" id="PS50850"/>
    </source>
</evidence>
<dbReference type="InterPro" id="IPR005829">
    <property type="entry name" value="Sugar_transporter_CS"/>
</dbReference>
<feature type="transmembrane region" description="Helical" evidence="28">
    <location>
        <begin position="490"/>
        <end position="513"/>
    </location>
</feature>
<evidence type="ECO:0000256" key="23">
    <source>
        <dbReference type="ARBA" id="ARBA00036845"/>
    </source>
</evidence>
<evidence type="ECO:0000256" key="20">
    <source>
        <dbReference type="ARBA" id="ARBA00036490"/>
    </source>
</evidence>
<evidence type="ECO:0000256" key="8">
    <source>
        <dbReference type="ARBA" id="ARBA00022692"/>
    </source>
</evidence>
<evidence type="ECO:0000256" key="25">
    <source>
        <dbReference type="ARBA" id="ARBA00037001"/>
    </source>
</evidence>
<dbReference type="Gene3D" id="1.20.1250.20">
    <property type="entry name" value="MFS general substrate transporter like domains"/>
    <property type="match status" value="1"/>
</dbReference>
<evidence type="ECO:0000256" key="14">
    <source>
        <dbReference type="ARBA" id="ARBA00023242"/>
    </source>
</evidence>
<evidence type="ECO:0000256" key="2">
    <source>
        <dbReference type="ARBA" id="ARBA00004424"/>
    </source>
</evidence>
<comment type="catalytic activity">
    <reaction evidence="24">
        <text>tyramine(in) = tyramine(out)</text>
        <dbReference type="Rhea" id="RHEA:74783"/>
        <dbReference type="ChEBI" id="CHEBI:327995"/>
    </reaction>
</comment>
<feature type="transmembrane region" description="Helical" evidence="28">
    <location>
        <begin position="236"/>
        <end position="258"/>
    </location>
</feature>
<evidence type="ECO:0000256" key="18">
    <source>
        <dbReference type="ARBA" id="ARBA00036470"/>
    </source>
</evidence>
<evidence type="ECO:0000256" key="16">
    <source>
        <dbReference type="ARBA" id="ARBA00035897"/>
    </source>
</evidence>
<dbReference type="PANTHER" id="PTHR24064">
    <property type="entry name" value="SOLUTE CARRIER FAMILY 22 MEMBER"/>
    <property type="match status" value="1"/>
</dbReference>